<proteinExistence type="predicted"/>
<evidence type="ECO:0000313" key="2">
    <source>
        <dbReference type="EMBL" id="EEF46090.1"/>
    </source>
</evidence>
<protein>
    <submittedName>
        <fullName evidence="2">Uncharacterized protein</fullName>
    </submittedName>
</protein>
<feature type="compositionally biased region" description="Basic and acidic residues" evidence="1">
    <location>
        <begin position="86"/>
        <end position="100"/>
    </location>
</feature>
<dbReference type="eggNOG" id="ENOG502S8UW">
    <property type="taxonomic scope" value="Eukaryota"/>
</dbReference>
<dbReference type="PANTHER" id="PTHR36801:SF3">
    <property type="entry name" value="OS06G0150300 PROTEIN"/>
    <property type="match status" value="1"/>
</dbReference>
<dbReference type="EMBL" id="EQ973802">
    <property type="protein sequence ID" value="EEF46090.1"/>
    <property type="molecule type" value="Genomic_DNA"/>
</dbReference>
<feature type="compositionally biased region" description="Low complexity" evidence="1">
    <location>
        <begin position="21"/>
        <end position="37"/>
    </location>
</feature>
<gene>
    <name evidence="2" type="ORF">RCOM_0706010</name>
</gene>
<keyword evidence="3" id="KW-1185">Reference proteome</keyword>
<reference evidence="3" key="1">
    <citation type="journal article" date="2010" name="Nat. Biotechnol.">
        <title>Draft genome sequence of the oilseed species Ricinus communis.</title>
        <authorList>
            <person name="Chan A.P."/>
            <person name="Crabtree J."/>
            <person name="Zhao Q."/>
            <person name="Lorenzi H."/>
            <person name="Orvis J."/>
            <person name="Puiu D."/>
            <person name="Melake-Berhan A."/>
            <person name="Jones K.M."/>
            <person name="Redman J."/>
            <person name="Chen G."/>
            <person name="Cahoon E.B."/>
            <person name="Gedil M."/>
            <person name="Stanke M."/>
            <person name="Haas B.J."/>
            <person name="Wortman J.R."/>
            <person name="Fraser-Liggett C.M."/>
            <person name="Ravel J."/>
            <person name="Rabinowicz P.D."/>
        </authorList>
    </citation>
    <scope>NUCLEOTIDE SEQUENCE [LARGE SCALE GENOMIC DNA]</scope>
    <source>
        <strain evidence="3">cv. Hale</strain>
    </source>
</reference>
<feature type="region of interest" description="Disordered" evidence="1">
    <location>
        <begin position="16"/>
        <end position="103"/>
    </location>
</feature>
<dbReference type="PANTHER" id="PTHR36801">
    <property type="entry name" value="OS06G0150200 PROTEIN"/>
    <property type="match status" value="1"/>
</dbReference>
<feature type="region of interest" description="Disordered" evidence="1">
    <location>
        <begin position="195"/>
        <end position="230"/>
    </location>
</feature>
<evidence type="ECO:0000256" key="1">
    <source>
        <dbReference type="SAM" id="MobiDB-lite"/>
    </source>
</evidence>
<feature type="compositionally biased region" description="Polar residues" evidence="1">
    <location>
        <begin position="209"/>
        <end position="224"/>
    </location>
</feature>
<name>B9RQR9_RICCO</name>
<dbReference type="InParanoid" id="B9RQR9"/>
<dbReference type="AlphaFoldDB" id="B9RQR9"/>
<dbReference type="Proteomes" id="UP000008311">
    <property type="component" value="Unassembled WGS sequence"/>
</dbReference>
<evidence type="ECO:0000313" key="3">
    <source>
        <dbReference type="Proteomes" id="UP000008311"/>
    </source>
</evidence>
<feature type="compositionally biased region" description="Low complexity" evidence="1">
    <location>
        <begin position="44"/>
        <end position="54"/>
    </location>
</feature>
<sequence>MAAAIAISTTLCGVRFRRRSASQSKSSESSPSSKPAENLNITTSLPSPSPSRSPLKIKIEKAMAAASRQHQKQQQQPQQQDAVESECGKEKQKEEFEIKELPLPPSKQLKETFSCKNLLTKSASTRNLVRNMSIKIPRSMSMARKDQQEDKIYHKKKGKLKHEDSIWMKTIILGEKCKVPDEDQDAAIYDSKGNRITTYHPKTPRSLPVSRQNSFIEPSAIPSQDSEKRE</sequence>
<accession>B9RQR9</accession>
<organism evidence="2 3">
    <name type="scientific">Ricinus communis</name>
    <name type="common">Castor bean</name>
    <dbReference type="NCBI Taxonomy" id="3988"/>
    <lineage>
        <taxon>Eukaryota</taxon>
        <taxon>Viridiplantae</taxon>
        <taxon>Streptophyta</taxon>
        <taxon>Embryophyta</taxon>
        <taxon>Tracheophyta</taxon>
        <taxon>Spermatophyta</taxon>
        <taxon>Magnoliopsida</taxon>
        <taxon>eudicotyledons</taxon>
        <taxon>Gunneridae</taxon>
        <taxon>Pentapetalae</taxon>
        <taxon>rosids</taxon>
        <taxon>fabids</taxon>
        <taxon>Malpighiales</taxon>
        <taxon>Euphorbiaceae</taxon>
        <taxon>Acalyphoideae</taxon>
        <taxon>Acalypheae</taxon>
        <taxon>Ricinus</taxon>
    </lineage>
</organism>